<dbReference type="InterPro" id="IPR001610">
    <property type="entry name" value="PAC"/>
</dbReference>
<evidence type="ECO:0000259" key="1">
    <source>
        <dbReference type="PROSITE" id="PS50112"/>
    </source>
</evidence>
<evidence type="ECO:0000313" key="4">
    <source>
        <dbReference type="Proteomes" id="UP000637628"/>
    </source>
</evidence>
<accession>A0ABQ3ZCM0</accession>
<dbReference type="PROSITE" id="PS50113">
    <property type="entry name" value="PAC"/>
    <property type="match status" value="2"/>
</dbReference>
<feature type="domain" description="PAC" evidence="2">
    <location>
        <begin position="699"/>
        <end position="751"/>
    </location>
</feature>
<sequence>MDAVESARLAALRDYGLPDPTLDEQVHAVVRMASAAIQVPYAAVNVIDEHLQCQLTTVGFEGSDTSRTDSMCALHFRDGDIVWTADASTHSEYALNPWVDGTLGKVRFYASAPLVTPDGHALGSFCVFDTSARDIGAAELALLKDSADVLMALFDRRRQARVFSSLALRAEQQSIQLAEALREAELREAFTDAVLESADVGIVACDAAGHLTLFNRTARNAHGIDADPDLTPAEHAARYSLFRPDGVTPLAAHEVPLARALNDGGVTEAEFVIAPVGCRPIRLVASGRALVNGDGERLGAVVVQRDVTDERDRVAASAQRAAREADRLRTTIAVQRELTTAATDQDRLLSLVAEQMHEVFRNCGDVIVGLLEQNVLTARAVTPGLRHLLGTELGTDGTSLSGEAVRTGTTLRTGDAGTDPRADRTICAAAGIVSMMAAPLFAGDEVIGAVTVVAAVADAFDEHDEQQLTLLAGALSGALRQAEDAARKTKALAALEQSETRFRLGFDRSPLGMVLTGLQGAEQGVFLQANPALAAITGHTIERLVGMNVRELQHPDDVPGTVAALQSLAAGRQEQVTYDKRYRHADGHYIWVRVHAAVVRDDTGTPAYLVTQIEDIDAQRNAAAQLAERAQLLDLTQDAVIVHSLDGGIRYWNPAAEHIYGWQAQVATGHDLHRLLATTWPDETNAAFVEQTLREHGRWTGELEHRRADGKRVVLLSRMALQRDTDGNPIAVLAINTDITARRTVERALTTASGRWQRCSPARSTR</sequence>
<dbReference type="Pfam" id="PF08447">
    <property type="entry name" value="PAS_3"/>
    <property type="match status" value="1"/>
</dbReference>
<dbReference type="InterPro" id="IPR013656">
    <property type="entry name" value="PAS_4"/>
</dbReference>
<comment type="caution">
    <text evidence="3">The sequence shown here is derived from an EMBL/GenBank/DDBJ whole genome shotgun (WGS) entry which is preliminary data.</text>
</comment>
<keyword evidence="4" id="KW-1185">Reference proteome</keyword>
<dbReference type="Pfam" id="PF13185">
    <property type="entry name" value="GAF_2"/>
    <property type="match status" value="1"/>
</dbReference>
<dbReference type="SMART" id="SM00086">
    <property type="entry name" value="PAC"/>
    <property type="match status" value="3"/>
</dbReference>
<dbReference type="CDD" id="cd00130">
    <property type="entry name" value="PAS"/>
    <property type="match status" value="2"/>
</dbReference>
<gene>
    <name evidence="3" type="ORF">Adu01nite_89100</name>
</gene>
<evidence type="ECO:0008006" key="5">
    <source>
        <dbReference type="Google" id="ProtNLM"/>
    </source>
</evidence>
<dbReference type="PANTHER" id="PTHR44757:SF2">
    <property type="entry name" value="BIOFILM ARCHITECTURE MAINTENANCE PROTEIN MBAA"/>
    <property type="match status" value="1"/>
</dbReference>
<dbReference type="RefSeq" id="WP_203735398.1">
    <property type="nucleotide sequence ID" value="NZ_BAAATX010000041.1"/>
</dbReference>
<feature type="domain" description="PAS" evidence="1">
    <location>
        <begin position="498"/>
        <end position="572"/>
    </location>
</feature>
<dbReference type="InterPro" id="IPR013655">
    <property type="entry name" value="PAS_fold_3"/>
</dbReference>
<reference evidence="3 4" key="1">
    <citation type="submission" date="2021-01" db="EMBL/GenBank/DDBJ databases">
        <title>Whole genome shotgun sequence of Actinoplanes durhamensis NBRC 14914.</title>
        <authorList>
            <person name="Komaki H."/>
            <person name="Tamura T."/>
        </authorList>
    </citation>
    <scope>NUCLEOTIDE SEQUENCE [LARGE SCALE GENOMIC DNA]</scope>
    <source>
        <strain evidence="3 4">NBRC 14914</strain>
    </source>
</reference>
<feature type="domain" description="PAC" evidence="2">
    <location>
        <begin position="576"/>
        <end position="628"/>
    </location>
</feature>
<evidence type="ECO:0000313" key="3">
    <source>
        <dbReference type="EMBL" id="GIE07560.1"/>
    </source>
</evidence>
<dbReference type="InterPro" id="IPR000700">
    <property type="entry name" value="PAS-assoc_C"/>
</dbReference>
<name>A0ABQ3ZCM0_9ACTN</name>
<dbReference type="InterPro" id="IPR035965">
    <property type="entry name" value="PAS-like_dom_sf"/>
</dbReference>
<dbReference type="SUPFAM" id="SSF55785">
    <property type="entry name" value="PYP-like sensor domain (PAS domain)"/>
    <property type="match status" value="3"/>
</dbReference>
<evidence type="ECO:0000259" key="2">
    <source>
        <dbReference type="PROSITE" id="PS50113"/>
    </source>
</evidence>
<dbReference type="Pfam" id="PF01590">
    <property type="entry name" value="GAF"/>
    <property type="match status" value="1"/>
</dbReference>
<dbReference type="InterPro" id="IPR052155">
    <property type="entry name" value="Biofilm_reg_signaling"/>
</dbReference>
<dbReference type="Gene3D" id="3.30.450.20">
    <property type="entry name" value="PAS domain"/>
    <property type="match status" value="3"/>
</dbReference>
<organism evidence="3 4">
    <name type="scientific">Paractinoplanes durhamensis</name>
    <dbReference type="NCBI Taxonomy" id="113563"/>
    <lineage>
        <taxon>Bacteria</taxon>
        <taxon>Bacillati</taxon>
        <taxon>Actinomycetota</taxon>
        <taxon>Actinomycetes</taxon>
        <taxon>Micromonosporales</taxon>
        <taxon>Micromonosporaceae</taxon>
        <taxon>Paractinoplanes</taxon>
    </lineage>
</organism>
<dbReference type="NCBIfam" id="TIGR00229">
    <property type="entry name" value="sensory_box"/>
    <property type="match status" value="2"/>
</dbReference>
<dbReference type="PANTHER" id="PTHR44757">
    <property type="entry name" value="DIGUANYLATE CYCLASE DGCP"/>
    <property type="match status" value="1"/>
</dbReference>
<dbReference type="Pfam" id="PF08448">
    <property type="entry name" value="PAS_4"/>
    <property type="match status" value="1"/>
</dbReference>
<proteinExistence type="predicted"/>
<dbReference type="Gene3D" id="3.30.450.40">
    <property type="match status" value="2"/>
</dbReference>
<dbReference type="InterPro" id="IPR029016">
    <property type="entry name" value="GAF-like_dom_sf"/>
</dbReference>
<dbReference type="InterPro" id="IPR003018">
    <property type="entry name" value="GAF"/>
</dbReference>
<dbReference type="EMBL" id="BOML01000084">
    <property type="protein sequence ID" value="GIE07560.1"/>
    <property type="molecule type" value="Genomic_DNA"/>
</dbReference>
<dbReference type="InterPro" id="IPR000014">
    <property type="entry name" value="PAS"/>
</dbReference>
<dbReference type="SMART" id="SM00065">
    <property type="entry name" value="GAF"/>
    <property type="match status" value="2"/>
</dbReference>
<dbReference type="SUPFAM" id="SSF55781">
    <property type="entry name" value="GAF domain-like"/>
    <property type="match status" value="2"/>
</dbReference>
<dbReference type="SMART" id="SM00091">
    <property type="entry name" value="PAS"/>
    <property type="match status" value="3"/>
</dbReference>
<feature type="domain" description="PAS" evidence="1">
    <location>
        <begin position="625"/>
        <end position="683"/>
    </location>
</feature>
<protein>
    <recommendedName>
        <fullName evidence="5">PAS domain S-box protein</fullName>
    </recommendedName>
</protein>
<dbReference type="PROSITE" id="PS50112">
    <property type="entry name" value="PAS"/>
    <property type="match status" value="2"/>
</dbReference>
<dbReference type="Proteomes" id="UP000637628">
    <property type="component" value="Unassembled WGS sequence"/>
</dbReference>